<feature type="compositionally biased region" description="Pro residues" evidence="1">
    <location>
        <begin position="1223"/>
        <end position="1235"/>
    </location>
</feature>
<dbReference type="Proteomes" id="UP000626109">
    <property type="component" value="Unassembled WGS sequence"/>
</dbReference>
<feature type="domain" description="Fe2OG dioxygenase" evidence="2">
    <location>
        <begin position="237"/>
        <end position="326"/>
    </location>
</feature>
<evidence type="ECO:0000313" key="3">
    <source>
        <dbReference type="EMBL" id="CAE8656742.1"/>
    </source>
</evidence>
<evidence type="ECO:0000259" key="2">
    <source>
        <dbReference type="PROSITE" id="PS51471"/>
    </source>
</evidence>
<dbReference type="PROSITE" id="PS51471">
    <property type="entry name" value="FE2OG_OXY"/>
    <property type="match status" value="1"/>
</dbReference>
<evidence type="ECO:0000313" key="4">
    <source>
        <dbReference type="Proteomes" id="UP000626109"/>
    </source>
</evidence>
<feature type="compositionally biased region" description="Polar residues" evidence="1">
    <location>
        <begin position="616"/>
        <end position="634"/>
    </location>
</feature>
<dbReference type="AlphaFoldDB" id="A0A813IVA8"/>
<feature type="region of interest" description="Disordered" evidence="1">
    <location>
        <begin position="1050"/>
        <end position="1070"/>
    </location>
</feature>
<proteinExistence type="predicted"/>
<feature type="region of interest" description="Disordered" evidence="1">
    <location>
        <begin position="569"/>
        <end position="659"/>
    </location>
</feature>
<feature type="compositionally biased region" description="Basic and acidic residues" evidence="1">
    <location>
        <begin position="583"/>
        <end position="593"/>
    </location>
</feature>
<feature type="region of interest" description="Disordered" evidence="1">
    <location>
        <begin position="781"/>
        <end position="812"/>
    </location>
</feature>
<feature type="compositionally biased region" description="Low complexity" evidence="1">
    <location>
        <begin position="978"/>
        <end position="987"/>
    </location>
</feature>
<comment type="caution">
    <text evidence="3">The sequence shown here is derived from an EMBL/GenBank/DDBJ whole genome shotgun (WGS) entry which is preliminary data.</text>
</comment>
<feature type="region of interest" description="Disordered" evidence="1">
    <location>
        <begin position="709"/>
        <end position="740"/>
    </location>
</feature>
<feature type="region of interest" description="Disordered" evidence="1">
    <location>
        <begin position="1107"/>
        <end position="1128"/>
    </location>
</feature>
<gene>
    <name evidence="3" type="ORF">PGLA2088_LOCUS12357</name>
</gene>
<accession>A0A813IVA8</accession>
<feature type="region of interest" description="Disordered" evidence="1">
    <location>
        <begin position="492"/>
        <end position="557"/>
    </location>
</feature>
<name>A0A813IVA8_POLGL</name>
<feature type="compositionally biased region" description="Low complexity" evidence="1">
    <location>
        <begin position="909"/>
        <end position="927"/>
    </location>
</feature>
<feature type="region of interest" description="Disordered" evidence="1">
    <location>
        <begin position="827"/>
        <end position="994"/>
    </location>
</feature>
<feature type="non-terminal residue" evidence="3">
    <location>
        <position position="1"/>
    </location>
</feature>
<feature type="compositionally biased region" description="Low complexity" evidence="1">
    <location>
        <begin position="638"/>
        <end position="658"/>
    </location>
</feature>
<feature type="compositionally biased region" description="Low complexity" evidence="1">
    <location>
        <begin position="857"/>
        <end position="876"/>
    </location>
</feature>
<feature type="compositionally biased region" description="Basic and acidic residues" evidence="1">
    <location>
        <begin position="1109"/>
        <end position="1125"/>
    </location>
</feature>
<feature type="compositionally biased region" description="Low complexity" evidence="1">
    <location>
        <begin position="948"/>
        <end position="962"/>
    </location>
</feature>
<feature type="compositionally biased region" description="Basic and acidic residues" evidence="1">
    <location>
        <begin position="516"/>
        <end position="530"/>
    </location>
</feature>
<feature type="compositionally biased region" description="Low complexity" evidence="1">
    <location>
        <begin position="569"/>
        <end position="582"/>
    </location>
</feature>
<reference evidence="3" key="1">
    <citation type="submission" date="2021-02" db="EMBL/GenBank/DDBJ databases">
        <authorList>
            <person name="Dougan E. K."/>
            <person name="Rhodes N."/>
            <person name="Thang M."/>
            <person name="Chan C."/>
        </authorList>
    </citation>
    <scope>NUCLEOTIDE SEQUENCE</scope>
</reference>
<sequence length="1245" mass="128012">MSITSLTSLSEHSEQGRAQFWSFRKKEIKTAFSANSSEDGADALMTLSLTIELKPHAPLHENANLSPEVGLCSPLGVASAISVLAGKGYLHRGVGFAAAAPFGVPPPKTCTGASFSRRLFVGDEELLEESFDLVSPPLPVGEKQHSSKLRVLRRLLRQTEVEQILELAAQVPEQNEELFPNAVRTSCQVLASDGAWRSASDSPSDSLAAQVARVVEPIVETRLLPYLREGLACPSLVVAQVLLRRYSPEKCRAHLPHLDHNALVTAVVDLTPLQGSGLFVEVASGTSFFVPFSSPGDVAVHGWDVLHGVQLLESHERVSLVVWAKPLSDLQLGVNSWYAAGALQGNFDAAYGLGVEAWRLRILAQAKAQLLAAELRGRQKSSSEQVGALSRRSLRSLLVALDGSAAAARWQAQVAEAAEVWQTGDSQMALQLFAASATQEAGLRDFGRLGVGSSVDGGSRRQLREAFARGWSDAQSALPALPAEVWDRLKCPDTSENGRSGGRASMPGVDLVGAVDDCRPSERLQSRGDGRPPTWSDLPGVASMAGSPPSLGRKASMPSLHQRLLDLTTKSAAAPGAGTPGKAPEERSERRDSTPPGFGSSAGRGLSGLAKRAPLQRSSGSSAGLTGRPTSSGRTPGPAAVAAAAPPNASSMSRRPSACASTAAQGVELLGSSGPAEKLRARIQSRLGQDSAWLVAGGKAAEAGGVVASSDSGAGVATGSGSATSANNATGGGAGSTGGASSISDAAGAGGGCGGVGIAVCSCSGGADGNDLPQAEPAFAEAEQAEEPTPTGGSGKSSSTGCTGHSKSRGASCTPSWCIVEALATSAAEEKESSMQTASGGGPGRRLSEHSRRRLPQAPAQVGAARAPAQQAVSASIGGSRGLQGSKAASGPIYAAQSRGTSPKTSRFSTATRAASPPPRASQQPARGPLSSDAALAIQNPSSRGRKSSAVAAQASSNSVLAARREPKTLGRRSAMGSSQNRSSSPSGPLAHAASASVPEAIEAGLGSEMLQVYSDIFEEVICRDKQFGSTLRKVKTIYDAFLAENSSAARSCEEAPPGSRRRNDASSSGCKSCAALGASFVEVERENRRLRGLLETLRLTDVASIDGPRAEDCGSEEEPARVDSLRATSQWRPCYPPSPHGDAGTPGGASGEVTSIGSRACAAAGSPSLRHVDGGSLLHPSSGVAANAWVTSNGSCTHAGARMQLPPGRLAKSSYSWVAMPPEAPRLPLSPPPSWLHLRKSASR</sequence>
<feature type="compositionally biased region" description="Polar residues" evidence="1">
    <location>
        <begin position="898"/>
        <end position="908"/>
    </location>
</feature>
<feature type="compositionally biased region" description="Low complexity" evidence="1">
    <location>
        <begin position="709"/>
        <end position="729"/>
    </location>
</feature>
<dbReference type="InterPro" id="IPR005123">
    <property type="entry name" value="Oxoglu/Fe-dep_dioxygenase_dom"/>
</dbReference>
<dbReference type="EMBL" id="CAJNNW010014549">
    <property type="protein sequence ID" value="CAE8656742.1"/>
    <property type="molecule type" value="Genomic_DNA"/>
</dbReference>
<protein>
    <recommendedName>
        <fullName evidence="2">Fe2OG dioxygenase domain-containing protein</fullName>
    </recommendedName>
</protein>
<feature type="compositionally biased region" description="Low complexity" evidence="1">
    <location>
        <begin position="781"/>
        <end position="805"/>
    </location>
</feature>
<evidence type="ECO:0000256" key="1">
    <source>
        <dbReference type="SAM" id="MobiDB-lite"/>
    </source>
</evidence>
<feature type="region of interest" description="Disordered" evidence="1">
    <location>
        <begin position="1222"/>
        <end position="1245"/>
    </location>
</feature>
<organism evidence="3 4">
    <name type="scientific">Polarella glacialis</name>
    <name type="common">Dinoflagellate</name>
    <dbReference type="NCBI Taxonomy" id="89957"/>
    <lineage>
        <taxon>Eukaryota</taxon>
        <taxon>Sar</taxon>
        <taxon>Alveolata</taxon>
        <taxon>Dinophyceae</taxon>
        <taxon>Suessiales</taxon>
        <taxon>Suessiaceae</taxon>
        <taxon>Polarella</taxon>
    </lineage>
</organism>